<evidence type="ECO:0000256" key="1">
    <source>
        <dbReference type="SAM" id="MobiDB-lite"/>
    </source>
</evidence>
<evidence type="ECO:0000313" key="2">
    <source>
        <dbReference type="EMBL" id="SBT03062.1"/>
    </source>
</evidence>
<name>A0A1A8XFB5_9PROT</name>
<protein>
    <submittedName>
        <fullName evidence="2">Uncharacterized protein</fullName>
    </submittedName>
</protein>
<dbReference type="AlphaFoldDB" id="A0A1A8XFB5"/>
<dbReference type="Proteomes" id="UP000199169">
    <property type="component" value="Unassembled WGS sequence"/>
</dbReference>
<accession>A0A1A8XFB5</accession>
<evidence type="ECO:0000313" key="3">
    <source>
        <dbReference type="Proteomes" id="UP000199169"/>
    </source>
</evidence>
<sequence length="275" mass="30736">MTIPLARSRRQVNAVTLIPIAQVVRRVRPLAAAMEMPDFLSMIDQQARMLVNLATTVGETLEGKESAHSVRLLDLEQRREELKRRNQAAVHSMLDLGADIDEIRGSMEALDRAAARLLLAARGLHQFWLHPTEAGCQMMAVIRNGTESLQHGYAQFTNGWSAAEFDADEAIASKDALSRYRIPAFPEILDTDDESRLPPLDQRVVNPDLMSVERTFWLTELYGNLDDIAQELACAGVILKEWSRRRFASLHDGRQEWAGPAPCDTPGRPPNSGRS</sequence>
<feature type="region of interest" description="Disordered" evidence="1">
    <location>
        <begin position="255"/>
        <end position="275"/>
    </location>
</feature>
<dbReference type="EMBL" id="FLQX01000001">
    <property type="protein sequence ID" value="SBT03062.1"/>
    <property type="molecule type" value="Genomic_DNA"/>
</dbReference>
<reference evidence="2 3" key="1">
    <citation type="submission" date="2016-06" db="EMBL/GenBank/DDBJ databases">
        <authorList>
            <person name="Kjaerup R.B."/>
            <person name="Dalgaard T.S."/>
            <person name="Juul-Madsen H.R."/>
        </authorList>
    </citation>
    <scope>NUCLEOTIDE SEQUENCE [LARGE SCALE GENOMIC DNA]</scope>
    <source>
        <strain evidence="2">3</strain>
    </source>
</reference>
<keyword evidence="3" id="KW-1185">Reference proteome</keyword>
<gene>
    <name evidence="2" type="ORF">ACCAA_10015</name>
</gene>
<organism evidence="2 3">
    <name type="scientific">Candidatus Accumulibacter aalborgensis</name>
    <dbReference type="NCBI Taxonomy" id="1860102"/>
    <lineage>
        <taxon>Bacteria</taxon>
        <taxon>Pseudomonadati</taxon>
        <taxon>Pseudomonadota</taxon>
        <taxon>Betaproteobacteria</taxon>
        <taxon>Candidatus Accumulibacter</taxon>
    </lineage>
</organism>
<proteinExistence type="predicted"/>